<protein>
    <submittedName>
        <fullName evidence="3">Solute-binding protein</fullName>
    </submittedName>
</protein>
<keyword evidence="1 2" id="KW-0732">Signal</keyword>
<gene>
    <name evidence="3" type="ORF">FK219_002360</name>
</gene>
<reference evidence="3 4" key="2">
    <citation type="submission" date="2020-03" db="EMBL/GenBank/DDBJ databases">
        <title>Chryseoglobus sp. isolated from a deep-sea seamount.</title>
        <authorList>
            <person name="Zhang D.-C."/>
        </authorList>
    </citation>
    <scope>NUCLEOTIDE SEQUENCE [LARGE SCALE GENOMIC DNA]</scope>
    <source>
        <strain evidence="3 4">KN1116</strain>
    </source>
</reference>
<organism evidence="3 4">
    <name type="scientific">Microcella pacifica</name>
    <dbReference type="NCBI Taxonomy" id="2591847"/>
    <lineage>
        <taxon>Bacteria</taxon>
        <taxon>Bacillati</taxon>
        <taxon>Actinomycetota</taxon>
        <taxon>Actinomycetes</taxon>
        <taxon>Micrococcales</taxon>
        <taxon>Microbacteriaceae</taxon>
        <taxon>Microcella</taxon>
    </lineage>
</organism>
<dbReference type="GO" id="GO:0030288">
    <property type="term" value="C:outer membrane-bounded periplasmic space"/>
    <property type="evidence" value="ECO:0007669"/>
    <property type="project" value="TreeGrafter"/>
</dbReference>
<dbReference type="EMBL" id="VIKT02000003">
    <property type="protein sequence ID" value="NHF62091.1"/>
    <property type="molecule type" value="Genomic_DNA"/>
</dbReference>
<dbReference type="AlphaFoldDB" id="A0A9E5JNC6"/>
<evidence type="ECO:0000256" key="2">
    <source>
        <dbReference type="SAM" id="SignalP"/>
    </source>
</evidence>
<dbReference type="Pfam" id="PF13343">
    <property type="entry name" value="SBP_bac_6"/>
    <property type="match status" value="1"/>
</dbReference>
<dbReference type="Proteomes" id="UP000818266">
    <property type="component" value="Unassembled WGS sequence"/>
</dbReference>
<proteinExistence type="predicted"/>
<dbReference type="OrthoDB" id="366726at2"/>
<dbReference type="GO" id="GO:0030976">
    <property type="term" value="F:thiamine pyrophosphate binding"/>
    <property type="evidence" value="ECO:0007669"/>
    <property type="project" value="TreeGrafter"/>
</dbReference>
<dbReference type="PANTHER" id="PTHR30006">
    <property type="entry name" value="THIAMINE-BINDING PERIPLASMIC PROTEIN-RELATED"/>
    <property type="match status" value="1"/>
</dbReference>
<dbReference type="PANTHER" id="PTHR30006:SF2">
    <property type="entry name" value="ABC TRANSPORTER SUBSTRATE-BINDING PROTEIN"/>
    <property type="match status" value="1"/>
</dbReference>
<evidence type="ECO:0000313" key="4">
    <source>
        <dbReference type="Proteomes" id="UP000818266"/>
    </source>
</evidence>
<dbReference type="SUPFAM" id="SSF53850">
    <property type="entry name" value="Periplasmic binding protein-like II"/>
    <property type="match status" value="1"/>
</dbReference>
<comment type="caution">
    <text evidence="3">The sequence shown here is derived from an EMBL/GenBank/DDBJ whole genome shotgun (WGS) entry which is preliminary data.</text>
</comment>
<dbReference type="Gene3D" id="3.40.190.10">
    <property type="entry name" value="Periplasmic binding protein-like II"/>
    <property type="match status" value="2"/>
</dbReference>
<feature type="chain" id="PRO_5038738119" evidence="2">
    <location>
        <begin position="25"/>
        <end position="374"/>
    </location>
</feature>
<dbReference type="RefSeq" id="WP_152582101.1">
    <property type="nucleotide sequence ID" value="NZ_VIKT02000003.1"/>
</dbReference>
<keyword evidence="4" id="KW-1185">Reference proteome</keyword>
<dbReference type="GO" id="GO:0030975">
    <property type="term" value="F:thiamine binding"/>
    <property type="evidence" value="ECO:0007669"/>
    <property type="project" value="TreeGrafter"/>
</dbReference>
<evidence type="ECO:0000313" key="3">
    <source>
        <dbReference type="EMBL" id="NHF62091.1"/>
    </source>
</evidence>
<accession>A0A9E5JNC6</accession>
<sequence length="374" mass="39427">MKNTRTLATVALAATAALTLGACASTDAPADGFDASTATSIADFGTFADLEAAAKAEGALNVIALPRDWANYGEILDLFIERYPEITVTEAAPDSSSAEEIQAAENLQGQDTAPDVFDVGLSVALASTDYFAPYFVERWDDIPDALKNEDGLFWSDYGGYMAVGYDPDAVPAPESLEDLLGADYRGKVAINGDPTQAGAAFAAVGMATVQNGGTLDDFQAGIDFFEELNAAGNFVKIDPTPATVASGETPVVFDWDYLNAGYAADLDGQRNWEVVVFPGTGYAGYYNQAINIDAPHPAAARLWQEFLYSPEAQNLWLKGGARPVLEASMVENGEIDEALYAALPEAPADTVVPSSEQSDAAAALLGEKWATAVQ</sequence>
<name>A0A9E5JNC6_9MICO</name>
<feature type="signal peptide" evidence="2">
    <location>
        <begin position="1"/>
        <end position="24"/>
    </location>
</feature>
<dbReference type="PROSITE" id="PS51257">
    <property type="entry name" value="PROKAR_LIPOPROTEIN"/>
    <property type="match status" value="1"/>
</dbReference>
<dbReference type="GO" id="GO:0015888">
    <property type="term" value="P:thiamine transport"/>
    <property type="evidence" value="ECO:0007669"/>
    <property type="project" value="TreeGrafter"/>
</dbReference>
<evidence type="ECO:0000256" key="1">
    <source>
        <dbReference type="ARBA" id="ARBA00022729"/>
    </source>
</evidence>
<reference evidence="3 4" key="1">
    <citation type="submission" date="2019-06" db="EMBL/GenBank/DDBJ databases">
        <authorList>
            <person name="De-Chao Zhang Q."/>
        </authorList>
    </citation>
    <scope>NUCLEOTIDE SEQUENCE [LARGE SCALE GENOMIC DNA]</scope>
    <source>
        <strain evidence="3 4">KN1116</strain>
    </source>
</reference>